<dbReference type="SUPFAM" id="SSF57535">
    <property type="entry name" value="Complement control module/SCR domain"/>
    <property type="match status" value="1"/>
</dbReference>
<organism evidence="2 3">
    <name type="scientific">Owenia fusiformis</name>
    <name type="common">Polychaete worm</name>
    <dbReference type="NCBI Taxonomy" id="6347"/>
    <lineage>
        <taxon>Eukaryota</taxon>
        <taxon>Metazoa</taxon>
        <taxon>Spiralia</taxon>
        <taxon>Lophotrochozoa</taxon>
        <taxon>Annelida</taxon>
        <taxon>Polychaeta</taxon>
        <taxon>Sedentaria</taxon>
        <taxon>Canalipalpata</taxon>
        <taxon>Sabellida</taxon>
        <taxon>Oweniida</taxon>
        <taxon>Oweniidae</taxon>
        <taxon>Owenia</taxon>
    </lineage>
</organism>
<dbReference type="InterPro" id="IPR000436">
    <property type="entry name" value="Sushi_SCR_CCP_dom"/>
</dbReference>
<dbReference type="InterPro" id="IPR035976">
    <property type="entry name" value="Sushi/SCR/CCP_sf"/>
</dbReference>
<dbReference type="CDD" id="cd00033">
    <property type="entry name" value="CCP"/>
    <property type="match status" value="1"/>
</dbReference>
<gene>
    <name evidence="2" type="ORF">OFUS_LOCUS14250</name>
</gene>
<proteinExistence type="predicted"/>
<dbReference type="PROSITE" id="PS50923">
    <property type="entry name" value="SUSHI"/>
    <property type="match status" value="1"/>
</dbReference>
<evidence type="ECO:0000313" key="3">
    <source>
        <dbReference type="Proteomes" id="UP000749559"/>
    </source>
</evidence>
<evidence type="ECO:0000256" key="1">
    <source>
        <dbReference type="PROSITE-ProRule" id="PRU00302"/>
    </source>
</evidence>
<sequence>MSLTNTAAATATLCEQIALLIIRSNDDLVGNTTERTIGTHVSIKCLPGYGLSTESSSDVLTCLRPLPPSSVATWDKPVPTCSYLPTSGTSLSEEATIILVASLFGAVILTLFIIVVCCVVKWRRDKIERYKWMSREQKINNGDIISLADMGGGKAMVAAGGRGGFHDGLYATFRGRDEMSEFQYGESGFPRGFSSQHLAHHGSRPDMVHSIHNGYGPARSMRSVRMFGSRPDLFDNRSRAGGITLYESQRPLAAHSKSRIYEPNNSNFAIPRPQVWESDYGAHGLDKTMFPS</sequence>
<keyword evidence="3" id="KW-1185">Reference proteome</keyword>
<name>A0A8J1UJS2_OWEFU</name>
<keyword evidence="1" id="KW-0768">Sushi</keyword>
<dbReference type="EMBL" id="CAIIXF020000007">
    <property type="protein sequence ID" value="CAH1788785.1"/>
    <property type="molecule type" value="Genomic_DNA"/>
</dbReference>
<dbReference type="Gene3D" id="2.10.70.10">
    <property type="entry name" value="Complement Module, domain 1"/>
    <property type="match status" value="1"/>
</dbReference>
<dbReference type="AlphaFoldDB" id="A0A8J1UJS2"/>
<evidence type="ECO:0000313" key="2">
    <source>
        <dbReference type="EMBL" id="CAH1788785.1"/>
    </source>
</evidence>
<comment type="caution">
    <text evidence="2">The sequence shown here is derived from an EMBL/GenBank/DDBJ whole genome shotgun (WGS) entry which is preliminary data.</text>
</comment>
<accession>A0A8J1UJS2</accession>
<dbReference type="Proteomes" id="UP000749559">
    <property type="component" value="Unassembled WGS sequence"/>
</dbReference>
<dbReference type="Pfam" id="PF00084">
    <property type="entry name" value="Sushi"/>
    <property type="match status" value="1"/>
</dbReference>
<protein>
    <submittedName>
        <fullName evidence="2">Uncharacterized protein</fullName>
    </submittedName>
</protein>
<reference evidence="2" key="1">
    <citation type="submission" date="2022-03" db="EMBL/GenBank/DDBJ databases">
        <authorList>
            <person name="Martin C."/>
        </authorList>
    </citation>
    <scope>NUCLEOTIDE SEQUENCE</scope>
</reference>
<comment type="caution">
    <text evidence="1">Lacks conserved residue(s) required for the propagation of feature annotation.</text>
</comment>